<evidence type="ECO:0000256" key="4">
    <source>
        <dbReference type="ARBA" id="ARBA00023002"/>
    </source>
</evidence>
<dbReference type="AlphaFoldDB" id="A0A0R1SLK3"/>
<keyword evidence="11" id="KW-1185">Reference proteome</keyword>
<dbReference type="Gene3D" id="3.40.50.720">
    <property type="entry name" value="NAD(P)-binding Rossmann-like Domain"/>
    <property type="match status" value="1"/>
</dbReference>
<dbReference type="PIRSF" id="PIRSF000193">
    <property type="entry name" value="Pyrrol-5-carb_rd"/>
    <property type="match status" value="1"/>
</dbReference>
<dbReference type="PATRIC" id="fig|1423815.3.peg.2072"/>
<evidence type="ECO:0000256" key="3">
    <source>
        <dbReference type="ARBA" id="ARBA00022857"/>
    </source>
</evidence>
<keyword evidence="6" id="KW-0963">Cytoplasm</keyword>
<evidence type="ECO:0000313" key="11">
    <source>
        <dbReference type="Proteomes" id="UP000051647"/>
    </source>
</evidence>
<comment type="function">
    <text evidence="5 6">Catalyzes the reduction of 1-pyrroline-5-carboxylate (PCA) to L-proline.</text>
</comment>
<feature type="domain" description="Pyrroline-5-carboxylate reductase dimerisation" evidence="9">
    <location>
        <begin position="168"/>
        <end position="263"/>
    </location>
</feature>
<comment type="catalytic activity">
    <reaction evidence="6">
        <text>L-proline + NADP(+) = (S)-1-pyrroline-5-carboxylate + NADPH + 2 H(+)</text>
        <dbReference type="Rhea" id="RHEA:14109"/>
        <dbReference type="ChEBI" id="CHEBI:15378"/>
        <dbReference type="ChEBI" id="CHEBI:17388"/>
        <dbReference type="ChEBI" id="CHEBI:57783"/>
        <dbReference type="ChEBI" id="CHEBI:58349"/>
        <dbReference type="ChEBI" id="CHEBI:60039"/>
        <dbReference type="EC" id="1.5.1.2"/>
    </reaction>
</comment>
<dbReference type="Pfam" id="PF14748">
    <property type="entry name" value="P5CR_dimer"/>
    <property type="match status" value="1"/>
</dbReference>
<organism evidence="10 11">
    <name type="scientific">Companilactobacillus versmoldensis DSM 14857 = KCTC 3814</name>
    <dbReference type="NCBI Taxonomy" id="1423815"/>
    <lineage>
        <taxon>Bacteria</taxon>
        <taxon>Bacillati</taxon>
        <taxon>Bacillota</taxon>
        <taxon>Bacilli</taxon>
        <taxon>Lactobacillales</taxon>
        <taxon>Lactobacillaceae</taxon>
        <taxon>Companilactobacillus</taxon>
    </lineage>
</organism>
<accession>A0A0R1SLK3</accession>
<dbReference type="eggNOG" id="COG0345">
    <property type="taxonomic scope" value="Bacteria"/>
</dbReference>
<dbReference type="Proteomes" id="UP000051647">
    <property type="component" value="Unassembled WGS sequence"/>
</dbReference>
<evidence type="ECO:0000256" key="6">
    <source>
        <dbReference type="HAMAP-Rule" id="MF_01925"/>
    </source>
</evidence>
<keyword evidence="3 6" id="KW-0521">NADP</keyword>
<reference evidence="10 11" key="1">
    <citation type="journal article" date="2015" name="Genome Announc.">
        <title>Expanding the biotechnology potential of lactobacilli through comparative genomics of 213 strains and associated genera.</title>
        <authorList>
            <person name="Sun Z."/>
            <person name="Harris H.M."/>
            <person name="McCann A."/>
            <person name="Guo C."/>
            <person name="Argimon S."/>
            <person name="Zhang W."/>
            <person name="Yang X."/>
            <person name="Jeffery I.B."/>
            <person name="Cooney J.C."/>
            <person name="Kagawa T.F."/>
            <person name="Liu W."/>
            <person name="Song Y."/>
            <person name="Salvetti E."/>
            <person name="Wrobel A."/>
            <person name="Rasinkangas P."/>
            <person name="Parkhill J."/>
            <person name="Rea M.C."/>
            <person name="O'Sullivan O."/>
            <person name="Ritari J."/>
            <person name="Douillard F.P."/>
            <person name="Paul Ross R."/>
            <person name="Yang R."/>
            <person name="Briner A.E."/>
            <person name="Felis G.E."/>
            <person name="de Vos W.M."/>
            <person name="Barrangou R."/>
            <person name="Klaenhammer T.R."/>
            <person name="Caufield P.W."/>
            <person name="Cui Y."/>
            <person name="Zhang H."/>
            <person name="O'Toole P.W."/>
        </authorList>
    </citation>
    <scope>NUCLEOTIDE SEQUENCE [LARGE SCALE GENOMIC DNA]</scope>
    <source>
        <strain evidence="10 11">DSM 14857</strain>
    </source>
</reference>
<dbReference type="GO" id="GO:0055129">
    <property type="term" value="P:L-proline biosynthetic process"/>
    <property type="evidence" value="ECO:0007669"/>
    <property type="project" value="UniProtKB-UniRule"/>
</dbReference>
<keyword evidence="2 6" id="KW-0641">Proline biosynthesis</keyword>
<evidence type="ECO:0000256" key="2">
    <source>
        <dbReference type="ARBA" id="ARBA00022650"/>
    </source>
</evidence>
<dbReference type="InterPro" id="IPR036291">
    <property type="entry name" value="NAD(P)-bd_dom_sf"/>
</dbReference>
<dbReference type="InterPro" id="IPR008927">
    <property type="entry name" value="6-PGluconate_DH-like_C_sf"/>
</dbReference>
<evidence type="ECO:0000313" key="10">
    <source>
        <dbReference type="EMBL" id="KRL67173.1"/>
    </source>
</evidence>
<comment type="catalytic activity">
    <reaction evidence="6">
        <text>L-proline + NAD(+) = (S)-1-pyrroline-5-carboxylate + NADH + 2 H(+)</text>
        <dbReference type="Rhea" id="RHEA:14105"/>
        <dbReference type="ChEBI" id="CHEBI:15378"/>
        <dbReference type="ChEBI" id="CHEBI:17388"/>
        <dbReference type="ChEBI" id="CHEBI:57540"/>
        <dbReference type="ChEBI" id="CHEBI:57945"/>
        <dbReference type="ChEBI" id="CHEBI:60039"/>
        <dbReference type="EC" id="1.5.1.2"/>
    </reaction>
</comment>
<protein>
    <recommendedName>
        <fullName evidence="6 7">Pyrroline-5-carboxylate reductase</fullName>
        <shortName evidence="6">P5C reductase</shortName>
        <shortName evidence="6">P5CR</shortName>
        <ecNumber evidence="6 7">1.5.1.2</ecNumber>
    </recommendedName>
    <alternativeName>
        <fullName evidence="6">PCA reductase</fullName>
    </alternativeName>
</protein>
<feature type="domain" description="Pyrroline-5-carboxylate reductase catalytic N-terminal" evidence="8">
    <location>
        <begin position="12"/>
        <end position="101"/>
    </location>
</feature>
<dbReference type="PANTHER" id="PTHR11645:SF0">
    <property type="entry name" value="PYRROLINE-5-CARBOXYLATE REDUCTASE 3"/>
    <property type="match status" value="1"/>
</dbReference>
<dbReference type="FunFam" id="1.10.3730.10:FF:000001">
    <property type="entry name" value="Pyrroline-5-carboxylate reductase"/>
    <property type="match status" value="1"/>
</dbReference>
<dbReference type="SUPFAM" id="SSF48179">
    <property type="entry name" value="6-phosphogluconate dehydrogenase C-terminal domain-like"/>
    <property type="match status" value="1"/>
</dbReference>
<dbReference type="EC" id="1.5.1.2" evidence="6 7"/>
<dbReference type="EMBL" id="AZFA01000007">
    <property type="protein sequence ID" value="KRL67173.1"/>
    <property type="molecule type" value="Genomic_DNA"/>
</dbReference>
<dbReference type="UniPathway" id="UPA00098">
    <property type="reaction ID" value="UER00361"/>
</dbReference>
<dbReference type="Pfam" id="PF03807">
    <property type="entry name" value="F420_oxidored"/>
    <property type="match status" value="1"/>
</dbReference>
<comment type="caution">
    <text evidence="10">The sequence shown here is derived from an EMBL/GenBank/DDBJ whole genome shotgun (WGS) entry which is preliminary data.</text>
</comment>
<evidence type="ECO:0000259" key="9">
    <source>
        <dbReference type="Pfam" id="PF14748"/>
    </source>
</evidence>
<comment type="similarity">
    <text evidence="1 6">Belongs to the pyrroline-5-carboxylate reductase family.</text>
</comment>
<dbReference type="InterPro" id="IPR028939">
    <property type="entry name" value="P5C_Rdtase_cat_N"/>
</dbReference>
<evidence type="ECO:0000256" key="5">
    <source>
        <dbReference type="ARBA" id="ARBA00058118"/>
    </source>
</evidence>
<dbReference type="InterPro" id="IPR000304">
    <property type="entry name" value="Pyrroline-COOH_reductase"/>
</dbReference>
<sequence length="266" mass="27502">MIIILKGVENMIGFIGAGNIGGAVITGLVRNGFDNDQIVVKGGKSNTTKDLQSQLGFKMVPKIKQLTDPEVIFIAVGETALDSVLSELSAVSEGKLIVTFTGGATIPRLKKKLGSDAKVATAIPNTPVKVGAGFTGITYSENFEPADKKKVASILGYTGQIVEVPSEQLGILGTVAGCSPAFLDLFIEALSDAGVKHGLNRKLAYDAAIGMAIGASKLAKQSDLSVPELKDEVTSPGGSTIRGVTALEENGFRNAVIKAVDAAEGE</sequence>
<evidence type="ECO:0000256" key="1">
    <source>
        <dbReference type="ARBA" id="ARBA00005525"/>
    </source>
</evidence>
<gene>
    <name evidence="6" type="primary">proC</name>
    <name evidence="10" type="ORF">FC27_GL002019</name>
</gene>
<dbReference type="SUPFAM" id="SSF51735">
    <property type="entry name" value="NAD(P)-binding Rossmann-fold domains"/>
    <property type="match status" value="1"/>
</dbReference>
<dbReference type="STRING" id="1423815.FC27_GL002019"/>
<keyword evidence="6" id="KW-0028">Amino-acid biosynthesis</keyword>
<keyword evidence="4 6" id="KW-0560">Oxidoreductase</keyword>
<evidence type="ECO:0000256" key="7">
    <source>
        <dbReference type="NCBIfam" id="TIGR00112"/>
    </source>
</evidence>
<dbReference type="GO" id="GO:0004735">
    <property type="term" value="F:pyrroline-5-carboxylate reductase activity"/>
    <property type="evidence" value="ECO:0007669"/>
    <property type="project" value="UniProtKB-UniRule"/>
</dbReference>
<proteinExistence type="inferred from homology"/>
<dbReference type="Gene3D" id="1.10.3730.10">
    <property type="entry name" value="ProC C-terminal domain-like"/>
    <property type="match status" value="1"/>
</dbReference>
<dbReference type="InterPro" id="IPR029036">
    <property type="entry name" value="P5CR_dimer"/>
</dbReference>
<comment type="pathway">
    <text evidence="6">Amino-acid biosynthesis; L-proline biosynthesis; L-proline from L-glutamate 5-semialdehyde: step 1/1.</text>
</comment>
<dbReference type="NCBIfam" id="TIGR00112">
    <property type="entry name" value="proC"/>
    <property type="match status" value="1"/>
</dbReference>
<name>A0A0R1SLK3_9LACO</name>
<evidence type="ECO:0000259" key="8">
    <source>
        <dbReference type="Pfam" id="PF03807"/>
    </source>
</evidence>
<dbReference type="GO" id="GO:0005737">
    <property type="term" value="C:cytoplasm"/>
    <property type="evidence" value="ECO:0007669"/>
    <property type="project" value="UniProtKB-SubCell"/>
</dbReference>
<dbReference type="HAMAP" id="MF_01925">
    <property type="entry name" value="P5C_reductase"/>
    <property type="match status" value="1"/>
</dbReference>
<dbReference type="PANTHER" id="PTHR11645">
    <property type="entry name" value="PYRROLINE-5-CARBOXYLATE REDUCTASE"/>
    <property type="match status" value="1"/>
</dbReference>
<comment type="subcellular location">
    <subcellularLocation>
        <location evidence="6">Cytoplasm</location>
    </subcellularLocation>
</comment>